<accession>A0A5N5TMA5</accession>
<evidence type="ECO:0000256" key="2">
    <source>
        <dbReference type="SAM" id="MobiDB-lite"/>
    </source>
</evidence>
<sequence>MYFTKQWQDTLFVSFQNFLAIVFQNMKLPTLANFSEETNKIMKLQEENDLLRSRLKMLTTTPDVSFDMTSNSESHTKSLKSLFGLSSGYSPPTNVQMKSQRSSQSNSHSRRASSQAPSEDKRKPRSSSLAPINRSRDHVPVKKQTSYSSTGGAHVSRSPTKGHPSSSQDLRNYI</sequence>
<dbReference type="GO" id="GO:0051898">
    <property type="term" value="P:negative regulation of phosphatidylinositol 3-kinase/protein kinase B signal transduction"/>
    <property type="evidence" value="ECO:0007669"/>
    <property type="project" value="InterPro"/>
</dbReference>
<reference evidence="3 4" key="1">
    <citation type="journal article" date="2019" name="PLoS Biol.">
        <title>Sex chromosomes control vertical transmission of feminizing Wolbachia symbionts in an isopod.</title>
        <authorList>
            <person name="Becking T."/>
            <person name="Chebbi M.A."/>
            <person name="Giraud I."/>
            <person name="Moumen B."/>
            <person name="Laverre T."/>
            <person name="Caubet Y."/>
            <person name="Peccoud J."/>
            <person name="Gilbert C."/>
            <person name="Cordaux R."/>
        </authorList>
    </citation>
    <scope>NUCLEOTIDE SEQUENCE [LARGE SCALE GENOMIC DNA]</scope>
    <source>
        <strain evidence="3">ANa2</strain>
        <tissue evidence="3">Whole body excluding digestive tract and cuticle</tissue>
    </source>
</reference>
<name>A0A5N5TMA5_9CRUS</name>
<feature type="region of interest" description="Disordered" evidence="2">
    <location>
        <begin position="82"/>
        <end position="174"/>
    </location>
</feature>
<dbReference type="AlphaFoldDB" id="A0A5N5TMA5"/>
<feature type="compositionally biased region" description="Low complexity" evidence="2">
    <location>
        <begin position="99"/>
        <end position="115"/>
    </location>
</feature>
<protein>
    <submittedName>
        <fullName evidence="3">Uncharacterized protein</fullName>
    </submittedName>
</protein>
<feature type="compositionally biased region" description="Polar residues" evidence="2">
    <location>
        <begin position="143"/>
        <end position="174"/>
    </location>
</feature>
<dbReference type="PANTHER" id="PTHR13083">
    <property type="entry name" value="WD REPEAT-CONTAINING PROTEIN 91"/>
    <property type="match status" value="1"/>
</dbReference>
<gene>
    <name evidence="3" type="ORF">Anas_01085</name>
</gene>
<dbReference type="OrthoDB" id="193023at2759"/>
<organism evidence="3 4">
    <name type="scientific">Armadillidium nasatum</name>
    <dbReference type="NCBI Taxonomy" id="96803"/>
    <lineage>
        <taxon>Eukaryota</taxon>
        <taxon>Metazoa</taxon>
        <taxon>Ecdysozoa</taxon>
        <taxon>Arthropoda</taxon>
        <taxon>Crustacea</taxon>
        <taxon>Multicrustacea</taxon>
        <taxon>Malacostraca</taxon>
        <taxon>Eumalacostraca</taxon>
        <taxon>Peracarida</taxon>
        <taxon>Isopoda</taxon>
        <taxon>Oniscidea</taxon>
        <taxon>Crinocheta</taxon>
        <taxon>Armadillidiidae</taxon>
        <taxon>Armadillidium</taxon>
    </lineage>
</organism>
<keyword evidence="1" id="KW-0175">Coiled coil</keyword>
<proteinExistence type="predicted"/>
<dbReference type="GO" id="GO:0031901">
    <property type="term" value="C:early endosome membrane"/>
    <property type="evidence" value="ECO:0007669"/>
    <property type="project" value="TreeGrafter"/>
</dbReference>
<dbReference type="PANTHER" id="PTHR13083:SF3">
    <property type="entry name" value="WD REPEAT-CONTAINING PROTEIN 91"/>
    <property type="match status" value="1"/>
</dbReference>
<comment type="caution">
    <text evidence="3">The sequence shown here is derived from an EMBL/GenBank/DDBJ whole genome shotgun (WGS) entry which is preliminary data.</text>
</comment>
<evidence type="ECO:0000256" key="1">
    <source>
        <dbReference type="SAM" id="Coils"/>
    </source>
</evidence>
<dbReference type="GO" id="GO:0045022">
    <property type="term" value="P:early endosome to late endosome transport"/>
    <property type="evidence" value="ECO:0007669"/>
    <property type="project" value="InterPro"/>
</dbReference>
<keyword evidence="4" id="KW-1185">Reference proteome</keyword>
<dbReference type="GO" id="GO:0141039">
    <property type="term" value="F:phosphatidylinositol 3-kinase inhibitor activity"/>
    <property type="evidence" value="ECO:0007669"/>
    <property type="project" value="InterPro"/>
</dbReference>
<dbReference type="InterPro" id="IPR039724">
    <property type="entry name" value="WDR91"/>
</dbReference>
<feature type="coiled-coil region" evidence="1">
    <location>
        <begin position="34"/>
        <end position="61"/>
    </location>
</feature>
<dbReference type="GO" id="GO:0031902">
    <property type="term" value="C:late endosome membrane"/>
    <property type="evidence" value="ECO:0007669"/>
    <property type="project" value="TreeGrafter"/>
</dbReference>
<dbReference type="Proteomes" id="UP000326759">
    <property type="component" value="Unassembled WGS sequence"/>
</dbReference>
<dbReference type="EMBL" id="SEYY01000423">
    <property type="protein sequence ID" value="KAB7507305.1"/>
    <property type="molecule type" value="Genomic_DNA"/>
</dbReference>
<feature type="non-terminal residue" evidence="3">
    <location>
        <position position="174"/>
    </location>
</feature>
<evidence type="ECO:0000313" key="3">
    <source>
        <dbReference type="EMBL" id="KAB7507305.1"/>
    </source>
</evidence>
<evidence type="ECO:0000313" key="4">
    <source>
        <dbReference type="Proteomes" id="UP000326759"/>
    </source>
</evidence>